<reference evidence="1" key="1">
    <citation type="journal article" date="2014" name="Nat. Commun.">
        <title>The tobacco genome sequence and its comparison with those of tomato and potato.</title>
        <authorList>
            <person name="Sierro N."/>
            <person name="Battey J.N."/>
            <person name="Ouadi S."/>
            <person name="Bakaher N."/>
            <person name="Bovet L."/>
            <person name="Willig A."/>
            <person name="Goepfert S."/>
            <person name="Peitsch M.C."/>
            <person name="Ivanov N.V."/>
        </authorList>
    </citation>
    <scope>NUCLEOTIDE SEQUENCE [LARGE SCALE GENOMIC DNA]</scope>
</reference>
<proteinExistence type="predicted"/>
<keyword evidence="1" id="KW-1185">Reference proteome</keyword>
<name>A0AC58SIX0_TOBAC</name>
<dbReference type="RefSeq" id="XP_075084921.1">
    <property type="nucleotide sequence ID" value="XM_075228820.1"/>
</dbReference>
<sequence length="245" mass="28021">MVSPMPRKPLILYIAALERLIGALLVQENSEGKENSLYYLSRMMMPNELKYSPTEKLCLALVFSIQKLKHYFQAHVELTDELLDEDAMVVEVPLPWKMYFDGPAHCEGAGAGVVFITSQEEVFPYSFTLTQCCSNNVAEYQALVLWLKMAVDMKQLQLHIFGDSELLINQLLGSYEVKKPELHCYHDYAQKLIRWLSDVTLQHVPRKENKKADALAALASILTLPRPNTNHYLPIMDSTTRWGWG</sequence>
<reference evidence="2" key="2">
    <citation type="submission" date="2025-08" db="UniProtKB">
        <authorList>
            <consortium name="RefSeq"/>
        </authorList>
    </citation>
    <scope>IDENTIFICATION</scope>
    <source>
        <tissue evidence="2">Leaf</tissue>
    </source>
</reference>
<accession>A0AC58SIX0</accession>
<evidence type="ECO:0000313" key="1">
    <source>
        <dbReference type="Proteomes" id="UP000790787"/>
    </source>
</evidence>
<dbReference type="Proteomes" id="UP000790787">
    <property type="component" value="Chromosome 13"/>
</dbReference>
<protein>
    <submittedName>
        <fullName evidence="2">Uncharacterized protein LOC142168156</fullName>
    </submittedName>
</protein>
<evidence type="ECO:0000313" key="2">
    <source>
        <dbReference type="RefSeq" id="XP_075084921.1"/>
    </source>
</evidence>
<gene>
    <name evidence="2" type="primary">LOC142168156</name>
</gene>
<organism evidence="1 2">
    <name type="scientific">Nicotiana tabacum</name>
    <name type="common">Common tobacco</name>
    <dbReference type="NCBI Taxonomy" id="4097"/>
    <lineage>
        <taxon>Eukaryota</taxon>
        <taxon>Viridiplantae</taxon>
        <taxon>Streptophyta</taxon>
        <taxon>Embryophyta</taxon>
        <taxon>Tracheophyta</taxon>
        <taxon>Spermatophyta</taxon>
        <taxon>Magnoliopsida</taxon>
        <taxon>eudicotyledons</taxon>
        <taxon>Gunneridae</taxon>
        <taxon>Pentapetalae</taxon>
        <taxon>asterids</taxon>
        <taxon>lamiids</taxon>
        <taxon>Solanales</taxon>
        <taxon>Solanaceae</taxon>
        <taxon>Nicotianoideae</taxon>
        <taxon>Nicotianeae</taxon>
        <taxon>Nicotiana</taxon>
    </lineage>
</organism>